<sequence length="419" mass="49593">MEEQKKARLCIEILQNCRNELYHDFPYLDGAFASVGYRCVEKPVGISTDGDYFRTECGYLIDLYRENPARVTRGYLHMLLHCLYLHIFPEKDVKPHLWNLACDIAVELVIEGEGVRELALPEDLTRNRFIYRFGGKKCSAQQIYQMLEKQDFHESVEQMQKWFAFDLHDDWYTNGSGEHRAKTKRKWEKILAYTGQNRQDQKKKRGSRKGEKEEYLTPMARSRYDYKKFLKQFTVPREEVELDLESFDYIFYHFGMEEYGDMPLIEPLEYKEVNRMEELVIAIDTSGSCSSEIVQQFLAETYSILSNRENFSHKMKVYIIQCDCCIQDVVVIHSEEEWKAYSRNIRIQGRGGTDFRPVFTYVQEQRQKKELKNLKALIYFTDGDGIYPRSAPDYKTAFVFLERTQKMDLVPSWAVKLLV</sequence>
<dbReference type="InterPro" id="IPR036465">
    <property type="entry name" value="vWFA_dom_sf"/>
</dbReference>
<evidence type="ECO:0000259" key="2">
    <source>
        <dbReference type="Pfam" id="PF13203"/>
    </source>
</evidence>
<dbReference type="InterPro" id="IPR025154">
    <property type="entry name" value="Put_metallopeptidase_dom"/>
</dbReference>
<feature type="domain" description="VWA-like" evidence="1">
    <location>
        <begin position="279"/>
        <end position="404"/>
    </location>
</feature>
<dbReference type="EMBL" id="JAOQKE010000021">
    <property type="protein sequence ID" value="MCU6726273.1"/>
    <property type="molecule type" value="Genomic_DNA"/>
</dbReference>
<evidence type="ECO:0000259" key="1">
    <source>
        <dbReference type="Pfam" id="PF09967"/>
    </source>
</evidence>
<dbReference type="PANTHER" id="PTHR38730">
    <property type="entry name" value="SLL7028 PROTEIN"/>
    <property type="match status" value="1"/>
</dbReference>
<name>A0ABT2SQE7_9FIRM</name>
<evidence type="ECO:0000313" key="4">
    <source>
        <dbReference type="Proteomes" id="UP001652338"/>
    </source>
</evidence>
<dbReference type="Pfam" id="PF09967">
    <property type="entry name" value="DUF2201"/>
    <property type="match status" value="1"/>
</dbReference>
<proteinExistence type="predicted"/>
<dbReference type="SUPFAM" id="SSF53300">
    <property type="entry name" value="vWA-like"/>
    <property type="match status" value="1"/>
</dbReference>
<evidence type="ECO:0000313" key="3">
    <source>
        <dbReference type="EMBL" id="MCU6726273.1"/>
    </source>
</evidence>
<dbReference type="Pfam" id="PF13203">
    <property type="entry name" value="DUF2201_N"/>
    <property type="match status" value="1"/>
</dbReference>
<comment type="caution">
    <text evidence="3">The sequence shown here is derived from an EMBL/GenBank/DDBJ whole genome shotgun (WGS) entry which is preliminary data.</text>
</comment>
<dbReference type="RefSeq" id="WP_262655538.1">
    <property type="nucleotide sequence ID" value="NZ_JAOQKE010000021.1"/>
</dbReference>
<accession>A0ABT2SQE7</accession>
<feature type="domain" description="Putative metallopeptidase" evidence="2">
    <location>
        <begin position="45"/>
        <end position="233"/>
    </location>
</feature>
<dbReference type="InterPro" id="IPR018698">
    <property type="entry name" value="VWA-like_dom"/>
</dbReference>
<dbReference type="PANTHER" id="PTHR38730:SF1">
    <property type="entry name" value="SLL7028 PROTEIN"/>
    <property type="match status" value="1"/>
</dbReference>
<gene>
    <name evidence="3" type="ORF">OCV47_13170</name>
</gene>
<keyword evidence="4" id="KW-1185">Reference proteome</keyword>
<protein>
    <submittedName>
        <fullName evidence="3">VWA-like domain-containing protein</fullName>
    </submittedName>
</protein>
<reference evidence="3 4" key="1">
    <citation type="journal article" date="2021" name="ISME Commun">
        <title>Automated analysis of genomic sequences facilitates high-throughput and comprehensive description of bacteria.</title>
        <authorList>
            <person name="Hitch T.C.A."/>
        </authorList>
    </citation>
    <scope>NUCLEOTIDE SEQUENCE [LARGE SCALE GENOMIC DNA]</scope>
    <source>
        <strain evidence="3 4">Sanger_29</strain>
    </source>
</reference>
<organism evidence="3 4">
    <name type="scientific">Muricoprocola aceti</name>
    <dbReference type="NCBI Taxonomy" id="2981772"/>
    <lineage>
        <taxon>Bacteria</taxon>
        <taxon>Bacillati</taxon>
        <taxon>Bacillota</taxon>
        <taxon>Clostridia</taxon>
        <taxon>Lachnospirales</taxon>
        <taxon>Lachnospiraceae</taxon>
        <taxon>Muricoprocola</taxon>
    </lineage>
</organism>
<dbReference type="Proteomes" id="UP001652338">
    <property type="component" value="Unassembled WGS sequence"/>
</dbReference>